<keyword evidence="1" id="KW-0472">Membrane</keyword>
<evidence type="ECO:0000313" key="2">
    <source>
        <dbReference type="EMBL" id="SCX83783.1"/>
    </source>
</evidence>
<keyword evidence="3" id="KW-1185">Reference proteome</keyword>
<keyword evidence="1" id="KW-1133">Transmembrane helix</keyword>
<dbReference type="InterPro" id="IPR052959">
    <property type="entry name" value="Inner_membrane_assoc"/>
</dbReference>
<dbReference type="STRING" id="381306.AN478_08895"/>
<evidence type="ECO:0000313" key="3">
    <source>
        <dbReference type="Proteomes" id="UP000183104"/>
    </source>
</evidence>
<dbReference type="PANTHER" id="PTHR38598">
    <property type="entry name" value="INNER MEMBRANE PROTEIN YJCH"/>
    <property type="match status" value="1"/>
</dbReference>
<evidence type="ECO:0000256" key="1">
    <source>
        <dbReference type="SAM" id="Phobius"/>
    </source>
</evidence>
<protein>
    <submittedName>
        <fullName evidence="2">Uncharacterized membrane protein, DUF485 family</fullName>
    </submittedName>
</protein>
<organism evidence="2 3">
    <name type="scientific">Thiohalorhabdus denitrificans</name>
    <dbReference type="NCBI Taxonomy" id="381306"/>
    <lineage>
        <taxon>Bacteria</taxon>
        <taxon>Pseudomonadati</taxon>
        <taxon>Pseudomonadota</taxon>
        <taxon>Gammaproteobacteria</taxon>
        <taxon>Thiohalorhabdales</taxon>
        <taxon>Thiohalorhabdaceae</taxon>
        <taxon>Thiohalorhabdus</taxon>
    </lineage>
</organism>
<gene>
    <name evidence="2" type="ORF">SAMN05661077_0625</name>
</gene>
<dbReference type="EMBL" id="FMUN01000001">
    <property type="protein sequence ID" value="SCX83783.1"/>
    <property type="molecule type" value="Genomic_DNA"/>
</dbReference>
<sequence>MNQETLEAVKAHPKFQELVRKRSSLSWLLTAVMLVAYYGFILVLAFNPEFFRTHISEHTTIGFPIGIAIILLAFVLTGIYVRRSNREFDRLTEEIRKEVE</sequence>
<dbReference type="OrthoDB" id="5297034at2"/>
<dbReference type="AlphaFoldDB" id="A0A0P9C5P6"/>
<dbReference type="RefSeq" id="WP_054966382.1">
    <property type="nucleotide sequence ID" value="NZ_FMUN01000001.1"/>
</dbReference>
<proteinExistence type="predicted"/>
<reference evidence="3" key="1">
    <citation type="submission" date="2016-10" db="EMBL/GenBank/DDBJ databases">
        <authorList>
            <person name="Varghese N."/>
        </authorList>
    </citation>
    <scope>NUCLEOTIDE SEQUENCE [LARGE SCALE GENOMIC DNA]</scope>
    <source>
        <strain evidence="3">HL 19</strain>
    </source>
</reference>
<dbReference type="Pfam" id="PF04341">
    <property type="entry name" value="DUF485"/>
    <property type="match status" value="1"/>
</dbReference>
<dbReference type="InterPro" id="IPR007436">
    <property type="entry name" value="DUF485"/>
</dbReference>
<accession>A0A0P9C5P6</accession>
<dbReference type="Proteomes" id="UP000183104">
    <property type="component" value="Unassembled WGS sequence"/>
</dbReference>
<name>A0A0P9C5P6_9GAMM</name>
<keyword evidence="1" id="KW-0812">Transmembrane</keyword>
<feature type="transmembrane region" description="Helical" evidence="1">
    <location>
        <begin position="61"/>
        <end position="81"/>
    </location>
</feature>
<dbReference type="GO" id="GO:0005886">
    <property type="term" value="C:plasma membrane"/>
    <property type="evidence" value="ECO:0007669"/>
    <property type="project" value="TreeGrafter"/>
</dbReference>
<feature type="transmembrane region" description="Helical" evidence="1">
    <location>
        <begin position="25"/>
        <end position="46"/>
    </location>
</feature>
<dbReference type="PANTHER" id="PTHR38598:SF1">
    <property type="entry name" value="INNER MEMBRANE PROTEIN YJCH"/>
    <property type="match status" value="1"/>
</dbReference>